<sequence>MSPSQKESARSSDFDLFYESLKKRSPVRLFARSSFFLDIFYLFDLPYLREYLRLLSANVRLH</sequence>
<proteinExistence type="predicted"/>
<name>B6XSE3_9BIFI</name>
<dbReference type="AlphaFoldDB" id="B6XSE3"/>
<dbReference type="EMBL" id="ABXY01000001">
    <property type="protein sequence ID" value="EEB22391.1"/>
    <property type="molecule type" value="Genomic_DNA"/>
</dbReference>
<accession>B6XSE3</accession>
<evidence type="ECO:0000313" key="1">
    <source>
        <dbReference type="EMBL" id="EEB22391.1"/>
    </source>
</evidence>
<organism evidence="1 2">
    <name type="scientific">Bifidobacterium catenulatum DSM 16992 = JCM 1194 = LMG 11043</name>
    <dbReference type="NCBI Taxonomy" id="566552"/>
    <lineage>
        <taxon>Bacteria</taxon>
        <taxon>Bacillati</taxon>
        <taxon>Actinomycetota</taxon>
        <taxon>Actinomycetes</taxon>
        <taxon>Bifidobacteriales</taxon>
        <taxon>Bifidobacteriaceae</taxon>
        <taxon>Bifidobacterium</taxon>
    </lineage>
</organism>
<dbReference type="Proteomes" id="UP000003882">
    <property type="component" value="Unassembled WGS sequence"/>
</dbReference>
<comment type="caution">
    <text evidence="1">The sequence shown here is derived from an EMBL/GenBank/DDBJ whole genome shotgun (WGS) entry which is preliminary data.</text>
</comment>
<reference evidence="1 2" key="2">
    <citation type="submission" date="2008-10" db="EMBL/GenBank/DDBJ databases">
        <authorList>
            <person name="Fulton L."/>
            <person name="Clifton S."/>
            <person name="Fulton B."/>
            <person name="Xu J."/>
            <person name="Minx P."/>
            <person name="Pepin K.H."/>
            <person name="Johnson M."/>
            <person name="Bhonagiri V."/>
            <person name="Nash W.E."/>
            <person name="Mardis E.R."/>
            <person name="Wilson R.K."/>
        </authorList>
    </citation>
    <scope>NUCLEOTIDE SEQUENCE [LARGE SCALE GENOMIC DNA]</scope>
    <source>
        <strain evidence="1 2">DSM 16992</strain>
    </source>
</reference>
<reference evidence="1 2" key="1">
    <citation type="submission" date="2008-10" db="EMBL/GenBank/DDBJ databases">
        <title>Draft genome sequence of Bifidobacterium catenulatum (DSM 16992).</title>
        <authorList>
            <person name="Sudarsanam P."/>
            <person name="Ley R."/>
            <person name="Guruge J."/>
            <person name="Turnbaugh P.J."/>
            <person name="Mahowald M."/>
            <person name="Liep D."/>
            <person name="Gordon J."/>
        </authorList>
    </citation>
    <scope>NUCLEOTIDE SEQUENCE [LARGE SCALE GENOMIC DNA]</scope>
    <source>
        <strain evidence="1 2">DSM 16992</strain>
    </source>
</reference>
<evidence type="ECO:0000313" key="2">
    <source>
        <dbReference type="Proteomes" id="UP000003882"/>
    </source>
</evidence>
<gene>
    <name evidence="1" type="ORF">BIFCAT_00021</name>
</gene>
<protein>
    <submittedName>
        <fullName evidence="1">Uncharacterized protein</fullName>
    </submittedName>
</protein>